<dbReference type="AlphaFoldDB" id="A0A840S4G4"/>
<dbReference type="EMBL" id="JACHHO010000001">
    <property type="protein sequence ID" value="MBB5203936.1"/>
    <property type="molecule type" value="Genomic_DNA"/>
</dbReference>
<dbReference type="Proteomes" id="UP000554837">
    <property type="component" value="Unassembled WGS sequence"/>
</dbReference>
<evidence type="ECO:0000313" key="1">
    <source>
        <dbReference type="EMBL" id="MBB5203936.1"/>
    </source>
</evidence>
<organism evidence="1 2">
    <name type="scientific">Inhella inkyongensis</name>
    <dbReference type="NCBI Taxonomy" id="392593"/>
    <lineage>
        <taxon>Bacteria</taxon>
        <taxon>Pseudomonadati</taxon>
        <taxon>Pseudomonadota</taxon>
        <taxon>Betaproteobacteria</taxon>
        <taxon>Burkholderiales</taxon>
        <taxon>Sphaerotilaceae</taxon>
        <taxon>Inhella</taxon>
    </lineage>
</organism>
<evidence type="ECO:0000313" key="2">
    <source>
        <dbReference type="Proteomes" id="UP000554837"/>
    </source>
</evidence>
<reference evidence="1 2" key="1">
    <citation type="submission" date="2020-08" db="EMBL/GenBank/DDBJ databases">
        <title>Genomic Encyclopedia of Type Strains, Phase IV (KMG-IV): sequencing the most valuable type-strain genomes for metagenomic binning, comparative biology and taxonomic classification.</title>
        <authorList>
            <person name="Goeker M."/>
        </authorList>
    </citation>
    <scope>NUCLEOTIDE SEQUENCE [LARGE SCALE GENOMIC DNA]</scope>
    <source>
        <strain evidence="1 2">DSM 23958</strain>
    </source>
</reference>
<name>A0A840S4G4_9BURK</name>
<gene>
    <name evidence="1" type="ORF">HNQ51_001229</name>
</gene>
<keyword evidence="2" id="KW-1185">Reference proteome</keyword>
<proteinExistence type="predicted"/>
<accession>A0A840S4G4</accession>
<dbReference type="RefSeq" id="WP_175423647.1">
    <property type="nucleotide sequence ID" value="NZ_CP040709.1"/>
</dbReference>
<comment type="caution">
    <text evidence="1">The sequence shown here is derived from an EMBL/GenBank/DDBJ whole genome shotgun (WGS) entry which is preliminary data.</text>
</comment>
<protein>
    <submittedName>
        <fullName evidence="1">Uncharacterized protein</fullName>
    </submittedName>
</protein>
<sequence length="54" mass="5766">MKAPDWLEQLQSLAARFPEAGIGPDLAGLALADLWGVYRPLVRLAEGAQHGPTP</sequence>